<dbReference type="Proteomes" id="UP000232722">
    <property type="component" value="Unassembled WGS sequence"/>
</dbReference>
<protein>
    <submittedName>
        <fullName evidence="1">Uncharacterized protein</fullName>
    </submittedName>
</protein>
<organism evidence="1 2">
    <name type="scientific">Rhizophagus irregularis</name>
    <dbReference type="NCBI Taxonomy" id="588596"/>
    <lineage>
        <taxon>Eukaryota</taxon>
        <taxon>Fungi</taxon>
        <taxon>Fungi incertae sedis</taxon>
        <taxon>Mucoromycota</taxon>
        <taxon>Glomeromycotina</taxon>
        <taxon>Glomeromycetes</taxon>
        <taxon>Glomerales</taxon>
        <taxon>Glomeraceae</taxon>
        <taxon>Rhizophagus</taxon>
    </lineage>
</organism>
<evidence type="ECO:0000313" key="1">
    <source>
        <dbReference type="EMBL" id="PKB91719.1"/>
    </source>
</evidence>
<name>A0A2N0NB03_9GLOM</name>
<proteinExistence type="predicted"/>
<sequence>MVVEFRSSIFSYTPIPYLKSTTNSDEKNGKKKKIFTLNSKKSKEVATKENSKMNVDNILKQKETEKMNKKKNINLPFGLQKVQEAVTKEKK</sequence>
<gene>
    <name evidence="1" type="ORF">RhiirA5_447845</name>
</gene>
<dbReference type="EMBL" id="LLXJ01014073">
    <property type="protein sequence ID" value="PKB91719.1"/>
    <property type="molecule type" value="Genomic_DNA"/>
</dbReference>
<accession>A0A2N0NB03</accession>
<reference evidence="1 2" key="1">
    <citation type="submission" date="2016-04" db="EMBL/GenBank/DDBJ databases">
        <title>Genome analyses suggest a sexual origin of heterokaryosis in a supposedly ancient asexual fungus.</title>
        <authorList>
            <person name="Ropars J."/>
            <person name="Sedzielewska K."/>
            <person name="Noel J."/>
            <person name="Charron P."/>
            <person name="Farinelli L."/>
            <person name="Marton T."/>
            <person name="Kruger M."/>
            <person name="Pelin A."/>
            <person name="Brachmann A."/>
            <person name="Corradi N."/>
        </authorList>
    </citation>
    <scope>NUCLEOTIDE SEQUENCE [LARGE SCALE GENOMIC DNA]</scope>
    <source>
        <strain evidence="1 2">A5</strain>
    </source>
</reference>
<dbReference type="AlphaFoldDB" id="A0A2N0NB03"/>
<reference evidence="1 2" key="2">
    <citation type="submission" date="2017-09" db="EMBL/GenBank/DDBJ databases">
        <title>Extensive intraspecific genome diversity in a model arbuscular mycorrhizal fungus.</title>
        <authorList>
            <person name="Chen E.C."/>
            <person name="Morin E."/>
            <person name="Beaudet D."/>
            <person name="Noel J."/>
            <person name="Ndikumana S."/>
            <person name="Charron P."/>
            <person name="St-Onge C."/>
            <person name="Giorgi J."/>
            <person name="Grigoriev I.V."/>
            <person name="Roux C."/>
            <person name="Martin F.M."/>
            <person name="Corradi N."/>
        </authorList>
    </citation>
    <scope>NUCLEOTIDE SEQUENCE [LARGE SCALE GENOMIC DNA]</scope>
    <source>
        <strain evidence="1 2">A5</strain>
    </source>
</reference>
<evidence type="ECO:0000313" key="2">
    <source>
        <dbReference type="Proteomes" id="UP000232722"/>
    </source>
</evidence>
<comment type="caution">
    <text evidence="1">The sequence shown here is derived from an EMBL/GenBank/DDBJ whole genome shotgun (WGS) entry which is preliminary data.</text>
</comment>